<feature type="transmembrane region" description="Helical" evidence="1">
    <location>
        <begin position="6"/>
        <end position="27"/>
    </location>
</feature>
<evidence type="ECO:0000256" key="1">
    <source>
        <dbReference type="SAM" id="Phobius"/>
    </source>
</evidence>
<proteinExistence type="predicted"/>
<sequence length="42" mass="4759">MLLLPFRNGCLVVIGYIGLQVLLFMVLMCMECPSFCTCLLFL</sequence>
<evidence type="ECO:0000313" key="2">
    <source>
        <dbReference type="EMBL" id="JAD15473.1"/>
    </source>
</evidence>
<dbReference type="EMBL" id="GBRH01282422">
    <property type="protein sequence ID" value="JAD15473.1"/>
    <property type="molecule type" value="Transcribed_RNA"/>
</dbReference>
<accession>A0A0A8XRQ8</accession>
<keyword evidence="1" id="KW-0472">Membrane</keyword>
<keyword evidence="1" id="KW-0812">Transmembrane</keyword>
<dbReference type="AlphaFoldDB" id="A0A0A8XRQ8"/>
<organism evidence="2">
    <name type="scientific">Arundo donax</name>
    <name type="common">Giant reed</name>
    <name type="synonym">Donax arundinaceus</name>
    <dbReference type="NCBI Taxonomy" id="35708"/>
    <lineage>
        <taxon>Eukaryota</taxon>
        <taxon>Viridiplantae</taxon>
        <taxon>Streptophyta</taxon>
        <taxon>Embryophyta</taxon>
        <taxon>Tracheophyta</taxon>
        <taxon>Spermatophyta</taxon>
        <taxon>Magnoliopsida</taxon>
        <taxon>Liliopsida</taxon>
        <taxon>Poales</taxon>
        <taxon>Poaceae</taxon>
        <taxon>PACMAD clade</taxon>
        <taxon>Arundinoideae</taxon>
        <taxon>Arundineae</taxon>
        <taxon>Arundo</taxon>
    </lineage>
</organism>
<reference evidence="2" key="2">
    <citation type="journal article" date="2015" name="Data Brief">
        <title>Shoot transcriptome of the giant reed, Arundo donax.</title>
        <authorList>
            <person name="Barrero R.A."/>
            <person name="Guerrero F.D."/>
            <person name="Moolhuijzen P."/>
            <person name="Goolsby J.A."/>
            <person name="Tidwell J."/>
            <person name="Bellgard S.E."/>
            <person name="Bellgard M.I."/>
        </authorList>
    </citation>
    <scope>NUCLEOTIDE SEQUENCE</scope>
    <source>
        <tissue evidence="2">Shoot tissue taken approximately 20 cm above the soil surface</tissue>
    </source>
</reference>
<protein>
    <submittedName>
        <fullName evidence="2">Uncharacterized protein</fullName>
    </submittedName>
</protein>
<keyword evidence="1" id="KW-1133">Transmembrane helix</keyword>
<name>A0A0A8XRQ8_ARUDO</name>
<reference evidence="2" key="1">
    <citation type="submission" date="2014-09" db="EMBL/GenBank/DDBJ databases">
        <authorList>
            <person name="Magalhaes I.L.F."/>
            <person name="Oliveira U."/>
            <person name="Santos F.R."/>
            <person name="Vidigal T.H.D.A."/>
            <person name="Brescovit A.D."/>
            <person name="Santos A.J."/>
        </authorList>
    </citation>
    <scope>NUCLEOTIDE SEQUENCE</scope>
    <source>
        <tissue evidence="2">Shoot tissue taken approximately 20 cm above the soil surface</tissue>
    </source>
</reference>